<dbReference type="EMBL" id="CP036272">
    <property type="protein sequence ID" value="QDT58028.1"/>
    <property type="molecule type" value="Genomic_DNA"/>
</dbReference>
<dbReference type="Proteomes" id="UP000315003">
    <property type="component" value="Chromosome"/>
</dbReference>
<reference evidence="3 4" key="1">
    <citation type="submission" date="2019-02" db="EMBL/GenBank/DDBJ databases">
        <title>Deep-cultivation of Planctomycetes and their phenomic and genomic characterization uncovers novel biology.</title>
        <authorList>
            <person name="Wiegand S."/>
            <person name="Jogler M."/>
            <person name="Boedeker C."/>
            <person name="Pinto D."/>
            <person name="Vollmers J."/>
            <person name="Rivas-Marin E."/>
            <person name="Kohn T."/>
            <person name="Peeters S.H."/>
            <person name="Heuer A."/>
            <person name="Rast P."/>
            <person name="Oberbeckmann S."/>
            <person name="Bunk B."/>
            <person name="Jeske O."/>
            <person name="Meyerdierks A."/>
            <person name="Storesund J.E."/>
            <person name="Kallscheuer N."/>
            <person name="Luecker S."/>
            <person name="Lage O.M."/>
            <person name="Pohl T."/>
            <person name="Merkel B.J."/>
            <person name="Hornburger P."/>
            <person name="Mueller R.-W."/>
            <person name="Bruemmer F."/>
            <person name="Labrenz M."/>
            <person name="Spormann A.M."/>
            <person name="Op den Camp H."/>
            <person name="Overmann J."/>
            <person name="Amann R."/>
            <person name="Jetten M.S.M."/>
            <person name="Mascher T."/>
            <person name="Medema M.H."/>
            <person name="Devos D.P."/>
            <person name="Kaster A.-K."/>
            <person name="Ovreas L."/>
            <person name="Rohde M."/>
            <person name="Galperin M.Y."/>
            <person name="Jogler C."/>
        </authorList>
    </citation>
    <scope>NUCLEOTIDE SEQUENCE [LARGE SCALE GENOMIC DNA]</scope>
    <source>
        <strain evidence="3 4">SV_7m_r</strain>
    </source>
</reference>
<dbReference type="Pfam" id="PF04186">
    <property type="entry name" value="FxsA"/>
    <property type="match status" value="1"/>
</dbReference>
<feature type="transmembrane region" description="Helical" evidence="2">
    <location>
        <begin position="76"/>
        <end position="101"/>
    </location>
</feature>
<dbReference type="PANTHER" id="PTHR35335">
    <property type="entry name" value="UPF0716 PROTEIN FXSA"/>
    <property type="match status" value="1"/>
</dbReference>
<gene>
    <name evidence="3" type="ORF">SV7mr_05170</name>
</gene>
<evidence type="ECO:0000256" key="2">
    <source>
        <dbReference type="SAM" id="Phobius"/>
    </source>
</evidence>
<dbReference type="AlphaFoldDB" id="A0A517SPI3"/>
<protein>
    <submittedName>
        <fullName evidence="3">Phage T7 F exclusion suppressor FxsA</fullName>
    </submittedName>
</protein>
<dbReference type="RefSeq" id="WP_145268895.1">
    <property type="nucleotide sequence ID" value="NZ_CP036272.1"/>
</dbReference>
<keyword evidence="4" id="KW-1185">Reference proteome</keyword>
<sequence length="163" mass="18054">MLFRLLILFVTVPLVELVLLLQIAEVTGVGATLLLVLLTGIAGWWLAKREGLIAWQKFQQALQQGRVPGKEIQDGLMIVFAAALLLTPGLLTDVVGFTLLLPMGRDLLRKLIFERFLRSNVTTQFRSRTFYSSTSFGSSRGAYQPTSLDDSDVIDGKVAQRSE</sequence>
<proteinExistence type="predicted"/>
<name>A0A517SPI3_9BACT</name>
<keyword evidence="2" id="KW-0812">Transmembrane</keyword>
<dbReference type="InterPro" id="IPR007313">
    <property type="entry name" value="FxsA"/>
</dbReference>
<keyword evidence="2" id="KW-0472">Membrane</keyword>
<dbReference type="NCBIfam" id="NF008528">
    <property type="entry name" value="PRK11463.1-2"/>
    <property type="match status" value="1"/>
</dbReference>
<evidence type="ECO:0000256" key="1">
    <source>
        <dbReference type="SAM" id="MobiDB-lite"/>
    </source>
</evidence>
<dbReference type="PANTHER" id="PTHR35335:SF1">
    <property type="entry name" value="UPF0716 PROTEIN FXSA"/>
    <property type="match status" value="1"/>
</dbReference>
<feature type="compositionally biased region" description="Basic and acidic residues" evidence="1">
    <location>
        <begin position="154"/>
        <end position="163"/>
    </location>
</feature>
<feature type="region of interest" description="Disordered" evidence="1">
    <location>
        <begin position="134"/>
        <end position="163"/>
    </location>
</feature>
<dbReference type="GO" id="GO:0016020">
    <property type="term" value="C:membrane"/>
    <property type="evidence" value="ECO:0007669"/>
    <property type="project" value="InterPro"/>
</dbReference>
<evidence type="ECO:0000313" key="4">
    <source>
        <dbReference type="Proteomes" id="UP000315003"/>
    </source>
</evidence>
<dbReference type="OrthoDB" id="9792788at2"/>
<feature type="transmembrane region" description="Helical" evidence="2">
    <location>
        <begin position="30"/>
        <end position="47"/>
    </location>
</feature>
<evidence type="ECO:0000313" key="3">
    <source>
        <dbReference type="EMBL" id="QDT58028.1"/>
    </source>
</evidence>
<accession>A0A517SPI3</accession>
<keyword evidence="2" id="KW-1133">Transmembrane helix</keyword>
<organism evidence="3 4">
    <name type="scientific">Stieleria bergensis</name>
    <dbReference type="NCBI Taxonomy" id="2528025"/>
    <lineage>
        <taxon>Bacteria</taxon>
        <taxon>Pseudomonadati</taxon>
        <taxon>Planctomycetota</taxon>
        <taxon>Planctomycetia</taxon>
        <taxon>Pirellulales</taxon>
        <taxon>Pirellulaceae</taxon>
        <taxon>Stieleria</taxon>
    </lineage>
</organism>